<feature type="transmembrane region" description="Helical" evidence="1">
    <location>
        <begin position="21"/>
        <end position="42"/>
    </location>
</feature>
<dbReference type="InterPro" id="IPR009305">
    <property type="entry name" value="Mpo1-like"/>
</dbReference>
<feature type="transmembrane region" description="Helical" evidence="1">
    <location>
        <begin position="104"/>
        <end position="122"/>
    </location>
</feature>
<dbReference type="EMBL" id="PSNW01000013">
    <property type="protein sequence ID" value="PPE72328.1"/>
    <property type="molecule type" value="Genomic_DNA"/>
</dbReference>
<dbReference type="PANTHER" id="PTHR28026:SF9">
    <property type="entry name" value="2-HYDROXY-PALMITIC ACID DIOXYGENASE MPO1"/>
    <property type="match status" value="1"/>
</dbReference>
<keyword evidence="1" id="KW-0472">Membrane</keyword>
<feature type="transmembrane region" description="Helical" evidence="1">
    <location>
        <begin position="80"/>
        <end position="98"/>
    </location>
</feature>
<keyword evidence="1" id="KW-1133">Transmembrane helix</keyword>
<reference evidence="2 3" key="1">
    <citation type="submission" date="2018-02" db="EMBL/GenBank/DDBJ databases">
        <title>Genome sequencing of Solimonas sp. HR-BB.</title>
        <authorList>
            <person name="Lee Y."/>
            <person name="Jeon C.O."/>
        </authorList>
    </citation>
    <scope>NUCLEOTIDE SEQUENCE [LARGE SCALE GENOMIC DNA]</scope>
    <source>
        <strain evidence="2 3">HR-BB</strain>
    </source>
</reference>
<dbReference type="RefSeq" id="WP_104231877.1">
    <property type="nucleotide sequence ID" value="NZ_PSNW01000013.1"/>
</dbReference>
<sequence>MPTLKQFLNEYQVSHQNPVNSAIHMVCVPAIFFSTLALLWLVPVGRWLGLSAEVAPWVNPVTIFALPTGLFYLRLSFGSFAAMTVWFAISILAIVAIQQAGGPLLWIALATWVIAWAVQVYGHKVEGAKPSLVDDLRFLLIGPLFVMDKVYRKLGV</sequence>
<organism evidence="2 3">
    <name type="scientific">Solimonas fluminis</name>
    <dbReference type="NCBI Taxonomy" id="2086571"/>
    <lineage>
        <taxon>Bacteria</taxon>
        <taxon>Pseudomonadati</taxon>
        <taxon>Pseudomonadota</taxon>
        <taxon>Gammaproteobacteria</taxon>
        <taxon>Nevskiales</taxon>
        <taxon>Nevskiaceae</taxon>
        <taxon>Solimonas</taxon>
    </lineage>
</organism>
<dbReference type="OrthoDB" id="5515308at2"/>
<keyword evidence="3" id="KW-1185">Reference proteome</keyword>
<dbReference type="GO" id="GO:0046521">
    <property type="term" value="P:sphingoid catabolic process"/>
    <property type="evidence" value="ECO:0007669"/>
    <property type="project" value="TreeGrafter"/>
</dbReference>
<dbReference type="PANTHER" id="PTHR28026">
    <property type="entry name" value="DUF962 DOMAIN PROTEIN (AFU_ORTHOLOGUE AFUA_8G05310)"/>
    <property type="match status" value="1"/>
</dbReference>
<dbReference type="Proteomes" id="UP000238220">
    <property type="component" value="Unassembled WGS sequence"/>
</dbReference>
<dbReference type="Pfam" id="PF06127">
    <property type="entry name" value="Mpo1-like"/>
    <property type="match status" value="1"/>
</dbReference>
<dbReference type="AlphaFoldDB" id="A0A2S5TBW9"/>
<name>A0A2S5TBW9_9GAMM</name>
<keyword evidence="1" id="KW-0812">Transmembrane</keyword>
<evidence type="ECO:0000256" key="1">
    <source>
        <dbReference type="SAM" id="Phobius"/>
    </source>
</evidence>
<evidence type="ECO:0000313" key="2">
    <source>
        <dbReference type="EMBL" id="PPE72328.1"/>
    </source>
</evidence>
<gene>
    <name evidence="2" type="ORF">C3942_18610</name>
</gene>
<dbReference type="GO" id="GO:0016020">
    <property type="term" value="C:membrane"/>
    <property type="evidence" value="ECO:0007669"/>
    <property type="project" value="GOC"/>
</dbReference>
<evidence type="ECO:0000313" key="3">
    <source>
        <dbReference type="Proteomes" id="UP000238220"/>
    </source>
</evidence>
<comment type="caution">
    <text evidence="2">The sequence shown here is derived from an EMBL/GenBank/DDBJ whole genome shotgun (WGS) entry which is preliminary data.</text>
</comment>
<accession>A0A2S5TBW9</accession>
<protein>
    <recommendedName>
        <fullName evidence="4">DUF962 domain-containing protein</fullName>
    </recommendedName>
</protein>
<proteinExistence type="predicted"/>
<evidence type="ECO:0008006" key="4">
    <source>
        <dbReference type="Google" id="ProtNLM"/>
    </source>
</evidence>